<proteinExistence type="predicted"/>
<comment type="caution">
    <text evidence="2">The sequence shown here is derived from an EMBL/GenBank/DDBJ whole genome shotgun (WGS) entry which is preliminary data.</text>
</comment>
<gene>
    <name evidence="2" type="ORF">CBP76_05485</name>
</gene>
<evidence type="ECO:0000256" key="1">
    <source>
        <dbReference type="SAM" id="SignalP"/>
    </source>
</evidence>
<dbReference type="OrthoDB" id="2294419at2"/>
<dbReference type="EMBL" id="NIPR01000012">
    <property type="protein sequence ID" value="PMD71432.1"/>
    <property type="molecule type" value="Genomic_DNA"/>
</dbReference>
<sequence>MKKSIKYAGIAAATLLTVAPIAAPVVSNVTTVKADSSDAQTDASTINNAVSNFQDLYSDKDASTVTDVSDIDLGNDVDFAKFNTSATNKSLTTKTLSSEDVTTLSNPDRDAKVNVTAATSKGSITKTADLQTILKDNDYPAVTFTITLNYKDINGNRQTKTATVVAKRTDQSDITTLKATYSTPLNVALNSKTTTSQLISAANVSIKDQNNDDITSGDVEPTSNYYYTYSAAMANDDSKTVQNLDGTDVINSKNEFVKAGTYYQAITVNVTADSALATYLKDYNSDPTSNPVYINGKLASKGYDFSLDSDTAPTKITFVRTINVATSTSDWTVEQNKGIVTTKSDKDSYTLKNDDNETISDRALAKNSAWVTDQKRTDQNGNVQYRVATGEWIPAENVTFSDKTADTGYTDVKALNGKVATAGPAGYYYPLFDDNGKQISNRGVSGLTEWYTDKSAVNADGVTVYHVATGEWLQGTNVTYTAY</sequence>
<keyword evidence="3" id="KW-1185">Reference proteome</keyword>
<feature type="chain" id="PRO_5039696302" description="Surface layer protein A domain-containing protein" evidence="1">
    <location>
        <begin position="23"/>
        <end position="483"/>
    </location>
</feature>
<feature type="signal peptide" evidence="1">
    <location>
        <begin position="1"/>
        <end position="22"/>
    </location>
</feature>
<evidence type="ECO:0000313" key="3">
    <source>
        <dbReference type="Proteomes" id="UP000235649"/>
    </source>
</evidence>
<protein>
    <recommendedName>
        <fullName evidence="4">Surface layer protein A domain-containing protein</fullName>
    </recommendedName>
</protein>
<keyword evidence="1" id="KW-0732">Signal</keyword>
<evidence type="ECO:0000313" key="2">
    <source>
        <dbReference type="EMBL" id="PMD71432.1"/>
    </source>
</evidence>
<reference evidence="2 3" key="1">
    <citation type="submission" date="2017-05" db="EMBL/GenBank/DDBJ databases">
        <title>Lactobacillus nurukis nov., sp. nov., isolated from nuruk.</title>
        <authorList>
            <person name="Kim S.-J."/>
        </authorList>
    </citation>
    <scope>NUCLEOTIDE SEQUENCE [LARGE SCALE GENOMIC DNA]</scope>
    <source>
        <strain evidence="2 3">SYF10-1a</strain>
    </source>
</reference>
<dbReference type="Proteomes" id="UP000235649">
    <property type="component" value="Unassembled WGS sequence"/>
</dbReference>
<name>A0A2N7AV09_9LACO</name>
<accession>A0A2N7AV09</accession>
<dbReference type="RefSeq" id="WP_102195938.1">
    <property type="nucleotide sequence ID" value="NZ_NIPR01000012.1"/>
</dbReference>
<evidence type="ECO:0008006" key="4">
    <source>
        <dbReference type="Google" id="ProtNLM"/>
    </source>
</evidence>
<dbReference type="AlphaFoldDB" id="A0A2N7AV09"/>
<organism evidence="2 3">
    <name type="scientific">Companilactobacillus nuruki</name>
    <dbReference type="NCBI Taxonomy" id="1993540"/>
    <lineage>
        <taxon>Bacteria</taxon>
        <taxon>Bacillati</taxon>
        <taxon>Bacillota</taxon>
        <taxon>Bacilli</taxon>
        <taxon>Lactobacillales</taxon>
        <taxon>Lactobacillaceae</taxon>
        <taxon>Companilactobacillus</taxon>
    </lineage>
</organism>